<accession>A0A1S0TVJ7</accession>
<dbReference type="CTD" id="9944969"/>
<dbReference type="RefSeq" id="XP_003143132.1">
    <property type="nucleotide sequence ID" value="XM_003143084.1"/>
</dbReference>
<sequence length="103" mass="12264">MGIEEGITEQSTKSGIEQYELSSIISFVPDIAFLKKKKCKCEYLYQGWAINFSRRSHKILEWFSRVGLIYLIQFYPIPYPYDELVMKDQWTLTLKDFGWHTNL</sequence>
<dbReference type="AlphaFoldDB" id="A0A1S0TVJ7"/>
<dbReference type="EMBL" id="JH712076">
    <property type="protein sequence ID" value="EFO20940.1"/>
    <property type="molecule type" value="Genomic_DNA"/>
</dbReference>
<protein>
    <submittedName>
        <fullName evidence="1">Uncharacterized protein</fullName>
    </submittedName>
</protein>
<organism evidence="1">
    <name type="scientific">Loa loa</name>
    <name type="common">Eye worm</name>
    <name type="synonym">Filaria loa</name>
    <dbReference type="NCBI Taxonomy" id="7209"/>
    <lineage>
        <taxon>Eukaryota</taxon>
        <taxon>Metazoa</taxon>
        <taxon>Ecdysozoa</taxon>
        <taxon>Nematoda</taxon>
        <taxon>Chromadorea</taxon>
        <taxon>Rhabditida</taxon>
        <taxon>Spirurina</taxon>
        <taxon>Spiruromorpha</taxon>
        <taxon>Filarioidea</taxon>
        <taxon>Onchocercidae</taxon>
        <taxon>Loa</taxon>
    </lineage>
</organism>
<proteinExistence type="predicted"/>
<name>A0A1S0TVJ7_LOALO</name>
<gene>
    <name evidence="1" type="ORF">LOAG_07551</name>
</gene>
<evidence type="ECO:0000313" key="1">
    <source>
        <dbReference type="EMBL" id="EFO20940.1"/>
    </source>
</evidence>
<reference evidence="1" key="1">
    <citation type="submission" date="2012-04" db="EMBL/GenBank/DDBJ databases">
        <title>The Genome Sequence of Loa loa.</title>
        <authorList>
            <consortium name="The Broad Institute Genome Sequencing Platform"/>
            <consortium name="Broad Institute Genome Sequencing Center for Infectious Disease"/>
            <person name="Nutman T.B."/>
            <person name="Fink D.L."/>
            <person name="Russ C."/>
            <person name="Young S."/>
            <person name="Zeng Q."/>
            <person name="Gargeya S."/>
            <person name="Alvarado L."/>
            <person name="Berlin A."/>
            <person name="Chapman S.B."/>
            <person name="Chen Z."/>
            <person name="Freedman E."/>
            <person name="Gellesch M."/>
            <person name="Goldberg J."/>
            <person name="Griggs A."/>
            <person name="Gujja S."/>
            <person name="Heilman E.R."/>
            <person name="Heiman D."/>
            <person name="Howarth C."/>
            <person name="Mehta T."/>
            <person name="Neiman D."/>
            <person name="Pearson M."/>
            <person name="Roberts A."/>
            <person name="Saif S."/>
            <person name="Shea T."/>
            <person name="Shenoy N."/>
            <person name="Sisk P."/>
            <person name="Stolte C."/>
            <person name="Sykes S."/>
            <person name="White J."/>
            <person name="Yandava C."/>
            <person name="Haas B."/>
            <person name="Henn M.R."/>
            <person name="Nusbaum C."/>
            <person name="Birren B."/>
        </authorList>
    </citation>
    <scope>NUCLEOTIDE SEQUENCE [LARGE SCALE GENOMIC DNA]</scope>
</reference>
<dbReference type="KEGG" id="loa:LOAG_07551"/>
<dbReference type="InParanoid" id="A0A1S0TVJ7"/>
<dbReference type="GeneID" id="9944969"/>